<comment type="caution">
    <text evidence="2">The sequence shown here is derived from an EMBL/GenBank/DDBJ whole genome shotgun (WGS) entry which is preliminary data.</text>
</comment>
<dbReference type="InterPro" id="IPR000477">
    <property type="entry name" value="RT_dom"/>
</dbReference>
<dbReference type="PANTHER" id="PTHR33116">
    <property type="entry name" value="REVERSE TRANSCRIPTASE ZINC-BINDING DOMAIN-CONTAINING PROTEIN-RELATED-RELATED"/>
    <property type="match status" value="1"/>
</dbReference>
<organism evidence="2 3">
    <name type="scientific">Lithospermum erythrorhizon</name>
    <name type="common">Purple gromwell</name>
    <name type="synonym">Lithospermum officinale var. erythrorhizon</name>
    <dbReference type="NCBI Taxonomy" id="34254"/>
    <lineage>
        <taxon>Eukaryota</taxon>
        <taxon>Viridiplantae</taxon>
        <taxon>Streptophyta</taxon>
        <taxon>Embryophyta</taxon>
        <taxon>Tracheophyta</taxon>
        <taxon>Spermatophyta</taxon>
        <taxon>Magnoliopsida</taxon>
        <taxon>eudicotyledons</taxon>
        <taxon>Gunneridae</taxon>
        <taxon>Pentapetalae</taxon>
        <taxon>asterids</taxon>
        <taxon>lamiids</taxon>
        <taxon>Boraginales</taxon>
        <taxon>Boraginaceae</taxon>
        <taxon>Boraginoideae</taxon>
        <taxon>Lithospermeae</taxon>
        <taxon>Lithospermum</taxon>
    </lineage>
</organism>
<dbReference type="EMBL" id="BAABME010015690">
    <property type="protein sequence ID" value="GAA0142491.1"/>
    <property type="molecule type" value="Genomic_DNA"/>
</dbReference>
<dbReference type="AlphaFoldDB" id="A0AAV3NVP6"/>
<feature type="domain" description="Reverse transcriptase" evidence="1">
    <location>
        <begin position="1"/>
        <end position="106"/>
    </location>
</feature>
<gene>
    <name evidence="2" type="ORF">LIER_35578</name>
</gene>
<dbReference type="PANTHER" id="PTHR33116:SF76">
    <property type="entry name" value="DUF4283 DOMAIN-CONTAINING PROTEIN"/>
    <property type="match status" value="1"/>
</dbReference>
<evidence type="ECO:0000313" key="3">
    <source>
        <dbReference type="Proteomes" id="UP001454036"/>
    </source>
</evidence>
<keyword evidence="3" id="KW-1185">Reference proteome</keyword>
<sequence>MEFFTKLLKFRTSNMDFVYHPMCKEINISSIRFVDDLFILSGATSGYLRIIKHVLMKFGSRTGLKPNLDKSVCYFVGVDSDEEERLIGILWMSMDVLLVRYLGILLTTKLLNAHDCRGLTNYIAKKVEVCVFLPAIVFSSIERIMKKFLWKGKANGKFLPKVAWKQATMRKNEGGLGIKKIKEWNVACMTQHLCNICDNKKTLWIKWLNNYSLKRSVLMGVKREKY</sequence>
<proteinExistence type="predicted"/>
<accession>A0AAV3NVP6</accession>
<reference evidence="2 3" key="1">
    <citation type="submission" date="2024-01" db="EMBL/GenBank/DDBJ databases">
        <title>The complete chloroplast genome sequence of Lithospermum erythrorhizon: insights into the phylogenetic relationship among Boraginaceae species and the maternal lineages of purple gromwells.</title>
        <authorList>
            <person name="Okada T."/>
            <person name="Watanabe K."/>
        </authorList>
    </citation>
    <scope>NUCLEOTIDE SEQUENCE [LARGE SCALE GENOMIC DNA]</scope>
</reference>
<evidence type="ECO:0000313" key="2">
    <source>
        <dbReference type="EMBL" id="GAA0142491.1"/>
    </source>
</evidence>
<protein>
    <recommendedName>
        <fullName evidence="1">Reverse transcriptase domain-containing protein</fullName>
    </recommendedName>
</protein>
<dbReference type="PROSITE" id="PS50878">
    <property type="entry name" value="RT_POL"/>
    <property type="match status" value="1"/>
</dbReference>
<evidence type="ECO:0000259" key="1">
    <source>
        <dbReference type="PROSITE" id="PS50878"/>
    </source>
</evidence>
<name>A0AAV3NVP6_LITER</name>
<dbReference type="Proteomes" id="UP001454036">
    <property type="component" value="Unassembled WGS sequence"/>
</dbReference>